<dbReference type="PhylomeDB" id="B4MWI3"/>
<organism evidence="4 5">
    <name type="scientific">Drosophila willistoni</name>
    <name type="common">Fruit fly</name>
    <dbReference type="NCBI Taxonomy" id="7260"/>
    <lineage>
        <taxon>Eukaryota</taxon>
        <taxon>Metazoa</taxon>
        <taxon>Ecdysozoa</taxon>
        <taxon>Arthropoda</taxon>
        <taxon>Hexapoda</taxon>
        <taxon>Insecta</taxon>
        <taxon>Pterygota</taxon>
        <taxon>Neoptera</taxon>
        <taxon>Endopterygota</taxon>
        <taxon>Diptera</taxon>
        <taxon>Brachycera</taxon>
        <taxon>Muscomorpha</taxon>
        <taxon>Ephydroidea</taxon>
        <taxon>Drosophilidae</taxon>
        <taxon>Drosophila</taxon>
        <taxon>Sophophora</taxon>
    </lineage>
</organism>
<keyword evidence="1 2" id="KW-0175">Coiled coil</keyword>
<dbReference type="PANTHER" id="PTHR15157:SF5">
    <property type="entry name" value="UV RADIATION RESISTANCE-ASSOCIATED GENE PROTEIN"/>
    <property type="match status" value="1"/>
</dbReference>
<feature type="coiled-coil region" evidence="2">
    <location>
        <begin position="359"/>
        <end position="400"/>
    </location>
</feature>
<dbReference type="FunCoup" id="B4MWI3">
    <property type="interactions" value="491"/>
</dbReference>
<feature type="compositionally biased region" description="Acidic residues" evidence="3">
    <location>
        <begin position="204"/>
        <end position="215"/>
    </location>
</feature>
<dbReference type="GO" id="GO:0005768">
    <property type="term" value="C:endosome"/>
    <property type="evidence" value="ECO:0007669"/>
    <property type="project" value="TreeGrafter"/>
</dbReference>
<dbReference type="STRING" id="7260.B4MWI3"/>
<feature type="region of interest" description="Disordered" evidence="3">
    <location>
        <begin position="203"/>
        <end position="231"/>
    </location>
</feature>
<feature type="compositionally biased region" description="Polar residues" evidence="3">
    <location>
        <begin position="692"/>
        <end position="707"/>
    </location>
</feature>
<evidence type="ECO:0000313" key="5">
    <source>
        <dbReference type="Proteomes" id="UP000007798"/>
    </source>
</evidence>
<dbReference type="GO" id="GO:0006622">
    <property type="term" value="P:protein targeting to lysosome"/>
    <property type="evidence" value="ECO:0007669"/>
    <property type="project" value="EnsemblMetazoa"/>
</dbReference>
<dbReference type="GO" id="GO:0000149">
    <property type="term" value="F:SNARE binding"/>
    <property type="evidence" value="ECO:0007669"/>
    <property type="project" value="TreeGrafter"/>
</dbReference>
<evidence type="ECO:0000256" key="2">
    <source>
        <dbReference type="SAM" id="Coils"/>
    </source>
</evidence>
<dbReference type="InterPro" id="IPR018791">
    <property type="entry name" value="UV_resistance/autophagy_Atg14"/>
</dbReference>
<dbReference type="GO" id="GO:0000323">
    <property type="term" value="C:lytic vacuole"/>
    <property type="evidence" value="ECO:0007669"/>
    <property type="project" value="TreeGrafter"/>
</dbReference>
<dbReference type="SMR" id="B4MWI3"/>
<dbReference type="PANTHER" id="PTHR15157">
    <property type="entry name" value="UV RADIATION RESISTANCE-ASSOCIATED GENE PROTEIN"/>
    <property type="match status" value="1"/>
</dbReference>
<dbReference type="EMBL" id="CH963857">
    <property type="protein sequence ID" value="EDW76124.1"/>
    <property type="molecule type" value="Genomic_DNA"/>
</dbReference>
<dbReference type="Pfam" id="PF10186">
    <property type="entry name" value="ATG14"/>
    <property type="match status" value="1"/>
</dbReference>
<evidence type="ECO:0000313" key="4">
    <source>
        <dbReference type="EMBL" id="EDW76124.1"/>
    </source>
</evidence>
<evidence type="ECO:0008006" key="6">
    <source>
        <dbReference type="Google" id="ProtNLM"/>
    </source>
</evidence>
<dbReference type="GO" id="GO:0006909">
    <property type="term" value="P:phagocytosis"/>
    <property type="evidence" value="ECO:0007669"/>
    <property type="project" value="EnsemblMetazoa"/>
</dbReference>
<keyword evidence="5" id="KW-1185">Reference proteome</keyword>
<dbReference type="InParanoid" id="B4MWI3"/>
<sequence length="707" mass="81567">MNLRPRCRKWLPLATQQLRIRNLARIQGVNIVACGAVEEPESDMLLFYTLHADKASKPFYTSEKLPQRHQYQKWAEISAVDDEWRKSNLKCVCVKVWKQQEKHEQCQPSETEPKIGTKEEKKTTICGLQSTQLTPYKLTRPPELLFTWGVYFSGLTPLAPLTAAQCGSNCLIFHLNGEQFTSPSMISEQGLHYQLHLQYQNYGADEEPDETEPPEDQGINSPPASRSSSPMLRMRTMRYAQLKCQQQEIRHSYDLDYLLQLQRQQRLEQLILQQKQEKAEEIKLLSVQCITPNELRLKPHTRSLYREHNHHHQHSMGRTLSELLAEQQEIAPSTLFNAQRLTRNIEGLRCKQRLLLTERQTFRERIEKQKERLATLRETLESKQKELHSQRHRLEQDRLELRLQIPQHLAKREQRQQITRQVERRMSTLVLELQEIFNIQSTPGSQLYNICGISFPHMEQYTSESRQAANAQMLQHVSPLAVSAALGYVAHLVQMLAIIMDRPLRNRILYEPSRARIVDEIKELTYATREFPLYTRSILPSQQTKYAIYLLRQNVSQLCYDITGHCDLRNTFGNLLELFNTLRYIERTQRDEVDSPDDNGGIANLVNGLSVAAAGNNSQLSQSHSSVDMNHVPLPTTANVAKDALLQQLLPLPPGVSQALAIEGYASTQRICRSVGSYSDGEEEFPNKLEHNYSNSDSNITRQSERS</sequence>
<protein>
    <recommendedName>
        <fullName evidence="6">UV radiation resistance-associated gene protein</fullName>
    </recommendedName>
</protein>
<dbReference type="GO" id="GO:0048803">
    <property type="term" value="P:imaginal disc-derived male genitalia morphogenesis"/>
    <property type="evidence" value="ECO:0007669"/>
    <property type="project" value="EnsemblMetazoa"/>
</dbReference>
<feature type="compositionally biased region" description="Polar residues" evidence="3">
    <location>
        <begin position="218"/>
        <end position="230"/>
    </location>
</feature>
<dbReference type="GO" id="GO:0008285">
    <property type="term" value="P:negative regulation of cell population proliferation"/>
    <property type="evidence" value="ECO:0007669"/>
    <property type="project" value="EnsemblMetazoa"/>
</dbReference>
<dbReference type="eggNOG" id="KOG2896">
    <property type="taxonomic scope" value="Eukaryota"/>
</dbReference>
<dbReference type="OMA" id="PRCREWL"/>
<accession>B4MWI3</accession>
<dbReference type="Proteomes" id="UP000007798">
    <property type="component" value="Unassembled WGS sequence"/>
</dbReference>
<evidence type="ECO:0000256" key="3">
    <source>
        <dbReference type="SAM" id="MobiDB-lite"/>
    </source>
</evidence>
<reference evidence="4 5" key="1">
    <citation type="journal article" date="2007" name="Nature">
        <title>Evolution of genes and genomes on the Drosophila phylogeny.</title>
        <authorList>
            <consortium name="Drosophila 12 Genomes Consortium"/>
            <person name="Clark A.G."/>
            <person name="Eisen M.B."/>
            <person name="Smith D.R."/>
            <person name="Bergman C.M."/>
            <person name="Oliver B."/>
            <person name="Markow T.A."/>
            <person name="Kaufman T.C."/>
            <person name="Kellis M."/>
            <person name="Gelbart W."/>
            <person name="Iyer V.N."/>
            <person name="Pollard D.A."/>
            <person name="Sackton T.B."/>
            <person name="Larracuente A.M."/>
            <person name="Singh N.D."/>
            <person name="Abad J.P."/>
            <person name="Abt D.N."/>
            <person name="Adryan B."/>
            <person name="Aguade M."/>
            <person name="Akashi H."/>
            <person name="Anderson W.W."/>
            <person name="Aquadro C.F."/>
            <person name="Ardell D.H."/>
            <person name="Arguello R."/>
            <person name="Artieri C.G."/>
            <person name="Barbash D.A."/>
            <person name="Barker D."/>
            <person name="Barsanti P."/>
            <person name="Batterham P."/>
            <person name="Batzoglou S."/>
            <person name="Begun D."/>
            <person name="Bhutkar A."/>
            <person name="Blanco E."/>
            <person name="Bosak S.A."/>
            <person name="Bradley R.K."/>
            <person name="Brand A.D."/>
            <person name="Brent M.R."/>
            <person name="Brooks A.N."/>
            <person name="Brown R.H."/>
            <person name="Butlin R.K."/>
            <person name="Caggese C."/>
            <person name="Calvi B.R."/>
            <person name="Bernardo de Carvalho A."/>
            <person name="Caspi A."/>
            <person name="Castrezana S."/>
            <person name="Celniker S.E."/>
            <person name="Chang J.L."/>
            <person name="Chapple C."/>
            <person name="Chatterji S."/>
            <person name="Chinwalla A."/>
            <person name="Civetta A."/>
            <person name="Clifton S.W."/>
            <person name="Comeron J.M."/>
            <person name="Costello J.C."/>
            <person name="Coyne J.A."/>
            <person name="Daub J."/>
            <person name="David R.G."/>
            <person name="Delcher A.L."/>
            <person name="Delehaunty K."/>
            <person name="Do C.B."/>
            <person name="Ebling H."/>
            <person name="Edwards K."/>
            <person name="Eickbush T."/>
            <person name="Evans J.D."/>
            <person name="Filipski A."/>
            <person name="Findeiss S."/>
            <person name="Freyhult E."/>
            <person name="Fulton L."/>
            <person name="Fulton R."/>
            <person name="Garcia A.C."/>
            <person name="Gardiner A."/>
            <person name="Garfield D.A."/>
            <person name="Garvin B.E."/>
            <person name="Gibson G."/>
            <person name="Gilbert D."/>
            <person name="Gnerre S."/>
            <person name="Godfrey J."/>
            <person name="Good R."/>
            <person name="Gotea V."/>
            <person name="Gravely B."/>
            <person name="Greenberg A.J."/>
            <person name="Griffiths-Jones S."/>
            <person name="Gross S."/>
            <person name="Guigo R."/>
            <person name="Gustafson E.A."/>
            <person name="Haerty W."/>
            <person name="Hahn M.W."/>
            <person name="Halligan D.L."/>
            <person name="Halpern A.L."/>
            <person name="Halter G.M."/>
            <person name="Han M.V."/>
            <person name="Heger A."/>
            <person name="Hillier L."/>
            <person name="Hinrichs A.S."/>
            <person name="Holmes I."/>
            <person name="Hoskins R.A."/>
            <person name="Hubisz M.J."/>
            <person name="Hultmark D."/>
            <person name="Huntley M.A."/>
            <person name="Jaffe D.B."/>
            <person name="Jagadeeshan S."/>
            <person name="Jeck W.R."/>
            <person name="Johnson J."/>
            <person name="Jones C.D."/>
            <person name="Jordan W.C."/>
            <person name="Karpen G.H."/>
            <person name="Kataoka E."/>
            <person name="Keightley P.D."/>
            <person name="Kheradpour P."/>
            <person name="Kirkness E.F."/>
            <person name="Koerich L.B."/>
            <person name="Kristiansen K."/>
            <person name="Kudrna D."/>
            <person name="Kulathinal R.J."/>
            <person name="Kumar S."/>
            <person name="Kwok R."/>
            <person name="Lander E."/>
            <person name="Langley C.H."/>
            <person name="Lapoint R."/>
            <person name="Lazzaro B.P."/>
            <person name="Lee S.J."/>
            <person name="Levesque L."/>
            <person name="Li R."/>
            <person name="Lin C.F."/>
            <person name="Lin M.F."/>
            <person name="Lindblad-Toh K."/>
            <person name="Llopart A."/>
            <person name="Long M."/>
            <person name="Low L."/>
            <person name="Lozovsky E."/>
            <person name="Lu J."/>
            <person name="Luo M."/>
            <person name="Machado C.A."/>
            <person name="Makalowski W."/>
            <person name="Marzo M."/>
            <person name="Matsuda M."/>
            <person name="Matzkin L."/>
            <person name="McAllister B."/>
            <person name="McBride C.S."/>
            <person name="McKernan B."/>
            <person name="McKernan K."/>
            <person name="Mendez-Lago M."/>
            <person name="Minx P."/>
            <person name="Mollenhauer M.U."/>
            <person name="Montooth K."/>
            <person name="Mount S.M."/>
            <person name="Mu X."/>
            <person name="Myers E."/>
            <person name="Negre B."/>
            <person name="Newfeld S."/>
            <person name="Nielsen R."/>
            <person name="Noor M.A."/>
            <person name="O'Grady P."/>
            <person name="Pachter L."/>
            <person name="Papaceit M."/>
            <person name="Parisi M.J."/>
            <person name="Parisi M."/>
            <person name="Parts L."/>
            <person name="Pedersen J.S."/>
            <person name="Pesole G."/>
            <person name="Phillippy A.M."/>
            <person name="Ponting C.P."/>
            <person name="Pop M."/>
            <person name="Porcelli D."/>
            <person name="Powell J.R."/>
            <person name="Prohaska S."/>
            <person name="Pruitt K."/>
            <person name="Puig M."/>
            <person name="Quesneville H."/>
            <person name="Ram K.R."/>
            <person name="Rand D."/>
            <person name="Rasmussen M.D."/>
            <person name="Reed L.K."/>
            <person name="Reenan R."/>
            <person name="Reily A."/>
            <person name="Remington K.A."/>
            <person name="Rieger T.T."/>
            <person name="Ritchie M.G."/>
            <person name="Robin C."/>
            <person name="Rogers Y.H."/>
            <person name="Rohde C."/>
            <person name="Rozas J."/>
            <person name="Rubenfield M.J."/>
            <person name="Ruiz A."/>
            <person name="Russo S."/>
            <person name="Salzberg S.L."/>
            <person name="Sanchez-Gracia A."/>
            <person name="Saranga D.J."/>
            <person name="Sato H."/>
            <person name="Schaeffer S.W."/>
            <person name="Schatz M.C."/>
            <person name="Schlenke T."/>
            <person name="Schwartz R."/>
            <person name="Segarra C."/>
            <person name="Singh R.S."/>
            <person name="Sirot L."/>
            <person name="Sirota M."/>
            <person name="Sisneros N.B."/>
            <person name="Smith C.D."/>
            <person name="Smith T.F."/>
            <person name="Spieth J."/>
            <person name="Stage D.E."/>
            <person name="Stark A."/>
            <person name="Stephan W."/>
            <person name="Strausberg R.L."/>
            <person name="Strempel S."/>
            <person name="Sturgill D."/>
            <person name="Sutton G."/>
            <person name="Sutton G.G."/>
            <person name="Tao W."/>
            <person name="Teichmann S."/>
            <person name="Tobari Y.N."/>
            <person name="Tomimura Y."/>
            <person name="Tsolas J.M."/>
            <person name="Valente V.L."/>
            <person name="Venter E."/>
            <person name="Venter J.C."/>
            <person name="Vicario S."/>
            <person name="Vieira F.G."/>
            <person name="Vilella A.J."/>
            <person name="Villasante A."/>
            <person name="Walenz B."/>
            <person name="Wang J."/>
            <person name="Wasserman M."/>
            <person name="Watts T."/>
            <person name="Wilson D."/>
            <person name="Wilson R.K."/>
            <person name="Wing R.A."/>
            <person name="Wolfner M.F."/>
            <person name="Wong A."/>
            <person name="Wong G.K."/>
            <person name="Wu C.I."/>
            <person name="Wu G."/>
            <person name="Yamamoto D."/>
            <person name="Yang H.P."/>
            <person name="Yang S.P."/>
            <person name="Yorke J.A."/>
            <person name="Yoshida K."/>
            <person name="Zdobnov E."/>
            <person name="Zhang P."/>
            <person name="Zhang Y."/>
            <person name="Zimin A.V."/>
            <person name="Baldwin J."/>
            <person name="Abdouelleil A."/>
            <person name="Abdulkadir J."/>
            <person name="Abebe A."/>
            <person name="Abera B."/>
            <person name="Abreu J."/>
            <person name="Acer S.C."/>
            <person name="Aftuck L."/>
            <person name="Alexander A."/>
            <person name="An P."/>
            <person name="Anderson E."/>
            <person name="Anderson S."/>
            <person name="Arachi H."/>
            <person name="Azer M."/>
            <person name="Bachantsang P."/>
            <person name="Barry A."/>
            <person name="Bayul T."/>
            <person name="Berlin A."/>
            <person name="Bessette D."/>
            <person name="Bloom T."/>
            <person name="Blye J."/>
            <person name="Boguslavskiy L."/>
            <person name="Bonnet C."/>
            <person name="Boukhgalter B."/>
            <person name="Bourzgui I."/>
            <person name="Brown A."/>
            <person name="Cahill P."/>
            <person name="Channer S."/>
            <person name="Cheshatsang Y."/>
            <person name="Chuda L."/>
            <person name="Citroen M."/>
            <person name="Collymore A."/>
            <person name="Cooke P."/>
            <person name="Costello M."/>
            <person name="D'Aco K."/>
            <person name="Daza R."/>
            <person name="De Haan G."/>
            <person name="DeGray S."/>
            <person name="DeMaso C."/>
            <person name="Dhargay N."/>
            <person name="Dooley K."/>
            <person name="Dooley E."/>
            <person name="Doricent M."/>
            <person name="Dorje P."/>
            <person name="Dorjee K."/>
            <person name="Dupes A."/>
            <person name="Elong R."/>
            <person name="Falk J."/>
            <person name="Farina A."/>
            <person name="Faro S."/>
            <person name="Ferguson D."/>
            <person name="Fisher S."/>
            <person name="Foley C.D."/>
            <person name="Franke A."/>
            <person name="Friedrich D."/>
            <person name="Gadbois L."/>
            <person name="Gearin G."/>
            <person name="Gearin C.R."/>
            <person name="Giannoukos G."/>
            <person name="Goode T."/>
            <person name="Graham J."/>
            <person name="Grandbois E."/>
            <person name="Grewal S."/>
            <person name="Gyaltsen K."/>
            <person name="Hafez N."/>
            <person name="Hagos B."/>
            <person name="Hall J."/>
            <person name="Henson C."/>
            <person name="Hollinger A."/>
            <person name="Honan T."/>
            <person name="Huard M.D."/>
            <person name="Hughes L."/>
            <person name="Hurhula B."/>
            <person name="Husby M.E."/>
            <person name="Kamat A."/>
            <person name="Kanga B."/>
            <person name="Kashin S."/>
            <person name="Khazanovich D."/>
            <person name="Kisner P."/>
            <person name="Lance K."/>
            <person name="Lara M."/>
            <person name="Lee W."/>
            <person name="Lennon N."/>
            <person name="Letendre F."/>
            <person name="LeVine R."/>
            <person name="Lipovsky A."/>
            <person name="Liu X."/>
            <person name="Liu J."/>
            <person name="Liu S."/>
            <person name="Lokyitsang T."/>
            <person name="Lokyitsang Y."/>
            <person name="Lubonja R."/>
            <person name="Lui A."/>
            <person name="MacDonald P."/>
            <person name="Magnisalis V."/>
            <person name="Maru K."/>
            <person name="Matthews C."/>
            <person name="McCusker W."/>
            <person name="McDonough S."/>
            <person name="Mehta T."/>
            <person name="Meldrim J."/>
            <person name="Meneus L."/>
            <person name="Mihai O."/>
            <person name="Mihalev A."/>
            <person name="Mihova T."/>
            <person name="Mittelman R."/>
            <person name="Mlenga V."/>
            <person name="Montmayeur A."/>
            <person name="Mulrain L."/>
            <person name="Navidi A."/>
            <person name="Naylor J."/>
            <person name="Negash T."/>
            <person name="Nguyen T."/>
            <person name="Nguyen N."/>
            <person name="Nicol R."/>
            <person name="Norbu C."/>
            <person name="Norbu N."/>
            <person name="Novod N."/>
            <person name="O'Neill B."/>
            <person name="Osman S."/>
            <person name="Markiewicz E."/>
            <person name="Oyono O.L."/>
            <person name="Patti C."/>
            <person name="Phunkhang P."/>
            <person name="Pierre F."/>
            <person name="Priest M."/>
            <person name="Raghuraman S."/>
            <person name="Rege F."/>
            <person name="Reyes R."/>
            <person name="Rise C."/>
            <person name="Rogov P."/>
            <person name="Ross K."/>
            <person name="Ryan E."/>
            <person name="Settipalli S."/>
            <person name="Shea T."/>
            <person name="Sherpa N."/>
            <person name="Shi L."/>
            <person name="Shih D."/>
            <person name="Sparrow T."/>
            <person name="Spaulding J."/>
            <person name="Stalker J."/>
            <person name="Stange-Thomann N."/>
            <person name="Stavropoulos S."/>
            <person name="Stone C."/>
            <person name="Strader C."/>
            <person name="Tesfaye S."/>
            <person name="Thomson T."/>
            <person name="Thoulutsang Y."/>
            <person name="Thoulutsang D."/>
            <person name="Topham K."/>
            <person name="Topping I."/>
            <person name="Tsamla T."/>
            <person name="Vassiliev H."/>
            <person name="Vo A."/>
            <person name="Wangchuk T."/>
            <person name="Wangdi T."/>
            <person name="Weiand M."/>
            <person name="Wilkinson J."/>
            <person name="Wilson A."/>
            <person name="Yadav S."/>
            <person name="Young G."/>
            <person name="Yu Q."/>
            <person name="Zembek L."/>
            <person name="Zhong D."/>
            <person name="Zimmer A."/>
            <person name="Zwirko Z."/>
            <person name="Jaffe D.B."/>
            <person name="Alvarez P."/>
            <person name="Brockman W."/>
            <person name="Butler J."/>
            <person name="Chin C."/>
            <person name="Gnerre S."/>
            <person name="Grabherr M."/>
            <person name="Kleber M."/>
            <person name="Mauceli E."/>
            <person name="MacCallum I."/>
        </authorList>
    </citation>
    <scope>NUCLEOTIDE SEQUENCE [LARGE SCALE GENOMIC DNA]</scope>
    <source>
        <strain evidence="5">Tucson 14030-0811.24</strain>
    </source>
</reference>
<dbReference type="GO" id="GO:0045746">
    <property type="term" value="P:negative regulation of Notch signaling pathway"/>
    <property type="evidence" value="ECO:0007669"/>
    <property type="project" value="EnsemblMetazoa"/>
</dbReference>
<name>B4MWI3_DROWI</name>
<dbReference type="GO" id="GO:0048260">
    <property type="term" value="P:positive regulation of receptor-mediated endocytosis"/>
    <property type="evidence" value="ECO:0007669"/>
    <property type="project" value="EnsemblMetazoa"/>
</dbReference>
<proteinExistence type="predicted"/>
<dbReference type="GO" id="GO:0016322">
    <property type="term" value="P:neuron remodeling"/>
    <property type="evidence" value="ECO:0007669"/>
    <property type="project" value="EnsemblMetazoa"/>
</dbReference>
<feature type="region of interest" description="Disordered" evidence="3">
    <location>
        <begin position="678"/>
        <end position="707"/>
    </location>
</feature>
<dbReference type="HOGENOM" id="CLU_408974_0_0_1"/>
<dbReference type="GO" id="GO:0035493">
    <property type="term" value="P:SNARE complex assembly"/>
    <property type="evidence" value="ECO:0007669"/>
    <property type="project" value="TreeGrafter"/>
</dbReference>
<evidence type="ECO:0000256" key="1">
    <source>
        <dbReference type="ARBA" id="ARBA00023054"/>
    </source>
</evidence>
<dbReference type="OrthoDB" id="72772at2759"/>
<dbReference type="AlphaFoldDB" id="B4MWI3"/>
<dbReference type="KEGG" id="dwi:6642802"/>
<gene>
    <name evidence="4" type="primary">Dwil\GK14834</name>
    <name evidence="4" type="ORF">Dwil_GK14834</name>
</gene>
<dbReference type="GO" id="GO:0032991">
    <property type="term" value="C:protein-containing complex"/>
    <property type="evidence" value="ECO:0007669"/>
    <property type="project" value="UniProtKB-ARBA"/>
</dbReference>